<dbReference type="AlphaFoldDB" id="A0A9P1C2W4"/>
<dbReference type="EMBL" id="CAMXCT030000756">
    <property type="protein sequence ID" value="CAL4770168.1"/>
    <property type="molecule type" value="Genomic_DNA"/>
</dbReference>
<feature type="region of interest" description="Disordered" evidence="1">
    <location>
        <begin position="1"/>
        <end position="27"/>
    </location>
</feature>
<evidence type="ECO:0000313" key="3">
    <source>
        <dbReference type="EMBL" id="CAL4770168.1"/>
    </source>
</evidence>
<sequence length="1068" mass="119670">MAAMEISSDEESPRNGGTKRGTVVDLSVEDEPVTNELLSLDPLVGNIHEMRQKLVAMESGAKEDVDMGSPTEVFDEEYQSELDAVWKGEEGPEVATEHRDLQQVLDVILKRQATVDLSGEQAAKVVKPVDGGMGLSEKLKLKPHIPDCLKMPWERGFAGLVLGKAPEVMEMPNLSAMKAALMVEEEIVEPKEDDKMPADVFVRSGFKPLDRERKAWQQAEADERTKLMAGWMVVIHEAGDQCAAGQMLDESGENVLEDIFARKKNGTLQVRLSAMMLYVRWCKARDLAAFPLREQQVYQYVDDLRKNRAPATRAGSFRSALAFCKGTLQLKGVDEVLDSGRIAGSAHRSYVTKRVLRQRDALTVHQIQTLEALVENPLAPLQDRLFAGHCLLCVYGRLRFGDSQGIEEEPKLDGDYIEGGTTIHKTDSLVGRARRILPVVAPSRGVSGVAWAEEFLRLRAQAGLRALPGRPFMPAPITGGGWSQSRLSTSEASNWLCELLKRYSMEKMDMSNVIKDIRMYRFRPDLPRSERWKDPPAEMGDAEDADDDLLVEERGDLSMEEIPTPGKKSVRLAEVGELSTESEESGDEVDESETERNLEAVVQVDDRGKSFGVKCDYEDCRCSRFFSEWSGAASDEVAQAAVTGDMATLTESKAVFEAKLKENGLDGYKLLMSGKGWTTLSTFAFASSWAPGTGDDTAFMEQVVRPILGRNDHQDLPRLRKLYHEAYTIVAAELRTRLEGTQEADGSKTRKLPPVERKTRWAQVKQRYPHLQIGDQLEPAHHVVDKCHSMKVEGDLRYLAPHEIPTRDQEMQNVKTEELIKKDASGHLKAHDETKLPDADLKTDLRMRQAYMRRGLAMEVADIMTYTSHEKLVDRMFQEYQREPPMGYAQVTLKQLAEADRRAWKLMAEDLQGDLGRDTNGERLADLAVDKVLVHPAFTTLLMPLPGARSSAAASSGDQDTEPVGAGKRKLMKENQRLKERLREAESSQKDKKSKHQEAPVTPQVKKMPIKMPRELWGYQPMKKGKRICYGFQLNNCTNKVQNGECAKGLHVCMKCWKDDHGAQQCSQ</sequence>
<feature type="region of interest" description="Disordered" evidence="1">
    <location>
        <begin position="528"/>
        <end position="597"/>
    </location>
</feature>
<comment type="caution">
    <text evidence="2">The sequence shown here is derived from an EMBL/GenBank/DDBJ whole genome shotgun (WGS) entry which is preliminary data.</text>
</comment>
<dbReference type="EMBL" id="CAMXCT020000756">
    <property type="protein sequence ID" value="CAL1136231.1"/>
    <property type="molecule type" value="Genomic_DNA"/>
</dbReference>
<evidence type="ECO:0000313" key="2">
    <source>
        <dbReference type="EMBL" id="CAI3982856.1"/>
    </source>
</evidence>
<protein>
    <submittedName>
        <fullName evidence="2">Uncharacterized protein</fullName>
    </submittedName>
</protein>
<evidence type="ECO:0000313" key="4">
    <source>
        <dbReference type="Proteomes" id="UP001152797"/>
    </source>
</evidence>
<feature type="region of interest" description="Disordered" evidence="1">
    <location>
        <begin position="948"/>
        <end position="1004"/>
    </location>
</feature>
<proteinExistence type="predicted"/>
<feature type="compositionally biased region" description="Basic and acidic residues" evidence="1">
    <location>
        <begin position="972"/>
        <end position="991"/>
    </location>
</feature>
<keyword evidence="4" id="KW-1185">Reference proteome</keyword>
<feature type="compositionally biased region" description="Acidic residues" evidence="1">
    <location>
        <begin position="580"/>
        <end position="593"/>
    </location>
</feature>
<reference evidence="3 4" key="2">
    <citation type="submission" date="2024-05" db="EMBL/GenBank/DDBJ databases">
        <authorList>
            <person name="Chen Y."/>
            <person name="Shah S."/>
            <person name="Dougan E. K."/>
            <person name="Thang M."/>
            <person name="Chan C."/>
        </authorList>
    </citation>
    <scope>NUCLEOTIDE SEQUENCE [LARGE SCALE GENOMIC DNA]</scope>
</reference>
<organism evidence="2">
    <name type="scientific">Cladocopium goreaui</name>
    <dbReference type="NCBI Taxonomy" id="2562237"/>
    <lineage>
        <taxon>Eukaryota</taxon>
        <taxon>Sar</taxon>
        <taxon>Alveolata</taxon>
        <taxon>Dinophyceae</taxon>
        <taxon>Suessiales</taxon>
        <taxon>Symbiodiniaceae</taxon>
        <taxon>Cladocopium</taxon>
    </lineage>
</organism>
<evidence type="ECO:0000256" key="1">
    <source>
        <dbReference type="SAM" id="MobiDB-lite"/>
    </source>
</evidence>
<dbReference type="EMBL" id="CAMXCT010000756">
    <property type="protein sequence ID" value="CAI3982856.1"/>
    <property type="molecule type" value="Genomic_DNA"/>
</dbReference>
<dbReference type="Proteomes" id="UP001152797">
    <property type="component" value="Unassembled WGS sequence"/>
</dbReference>
<gene>
    <name evidence="2" type="ORF">C1SCF055_LOCUS10519</name>
</gene>
<name>A0A9P1C2W4_9DINO</name>
<reference evidence="2" key="1">
    <citation type="submission" date="2022-10" db="EMBL/GenBank/DDBJ databases">
        <authorList>
            <person name="Chen Y."/>
            <person name="Dougan E. K."/>
            <person name="Chan C."/>
            <person name="Rhodes N."/>
            <person name="Thang M."/>
        </authorList>
    </citation>
    <scope>NUCLEOTIDE SEQUENCE</scope>
</reference>
<accession>A0A9P1C2W4</accession>
<feature type="compositionally biased region" description="Acidic residues" evidence="1">
    <location>
        <begin position="540"/>
        <end position="550"/>
    </location>
</feature>